<name>A0A1I5HRY4_9BACT</name>
<dbReference type="GO" id="GO:0008477">
    <property type="term" value="F:purine nucleosidase activity"/>
    <property type="evidence" value="ECO:0007669"/>
    <property type="project" value="TreeGrafter"/>
</dbReference>
<proteinExistence type="predicted"/>
<evidence type="ECO:0000259" key="3">
    <source>
        <dbReference type="Pfam" id="PF01156"/>
    </source>
</evidence>
<evidence type="ECO:0000256" key="2">
    <source>
        <dbReference type="ARBA" id="ARBA00023295"/>
    </source>
</evidence>
<dbReference type="SUPFAM" id="SSF53590">
    <property type="entry name" value="Nucleoside hydrolase"/>
    <property type="match status" value="1"/>
</dbReference>
<dbReference type="Pfam" id="PF01156">
    <property type="entry name" value="IU_nuc_hydro"/>
    <property type="match status" value="1"/>
</dbReference>
<dbReference type="EMBL" id="FOVW01000007">
    <property type="protein sequence ID" value="SFO50770.1"/>
    <property type="molecule type" value="Genomic_DNA"/>
</dbReference>
<dbReference type="GO" id="GO:0005829">
    <property type="term" value="C:cytosol"/>
    <property type="evidence" value="ECO:0007669"/>
    <property type="project" value="TreeGrafter"/>
</dbReference>
<dbReference type="InterPro" id="IPR023186">
    <property type="entry name" value="IUNH"/>
</dbReference>
<evidence type="ECO:0000256" key="1">
    <source>
        <dbReference type="ARBA" id="ARBA00022801"/>
    </source>
</evidence>
<evidence type="ECO:0000313" key="5">
    <source>
        <dbReference type="Proteomes" id="UP000199564"/>
    </source>
</evidence>
<evidence type="ECO:0000313" key="4">
    <source>
        <dbReference type="EMBL" id="SFO50770.1"/>
    </source>
</evidence>
<gene>
    <name evidence="4" type="ORF">SAMN04488519_107214</name>
</gene>
<organism evidence="4 5">
    <name type="scientific">Algoriphagus ornithinivorans</name>
    <dbReference type="NCBI Taxonomy" id="226506"/>
    <lineage>
        <taxon>Bacteria</taxon>
        <taxon>Pseudomonadati</taxon>
        <taxon>Bacteroidota</taxon>
        <taxon>Cytophagia</taxon>
        <taxon>Cytophagales</taxon>
        <taxon>Cyclobacteriaceae</taxon>
        <taxon>Algoriphagus</taxon>
    </lineage>
</organism>
<dbReference type="PANTHER" id="PTHR12304:SF4">
    <property type="entry name" value="URIDINE NUCLEOSIDASE"/>
    <property type="match status" value="1"/>
</dbReference>
<keyword evidence="5" id="KW-1185">Reference proteome</keyword>
<dbReference type="Proteomes" id="UP000199564">
    <property type="component" value="Unassembled WGS sequence"/>
</dbReference>
<protein>
    <submittedName>
        <fullName evidence="4">Inosine-uridine nucleoside N-ribohydrolase</fullName>
    </submittedName>
</protein>
<dbReference type="InterPro" id="IPR036452">
    <property type="entry name" value="Ribo_hydro-like"/>
</dbReference>
<dbReference type="InterPro" id="IPR001910">
    <property type="entry name" value="Inosine/uridine_hydrolase_dom"/>
</dbReference>
<keyword evidence="1 4" id="KW-0378">Hydrolase</keyword>
<reference evidence="5" key="1">
    <citation type="submission" date="2016-10" db="EMBL/GenBank/DDBJ databases">
        <authorList>
            <person name="Varghese N."/>
            <person name="Submissions S."/>
        </authorList>
    </citation>
    <scope>NUCLEOTIDE SEQUENCE [LARGE SCALE GENOMIC DNA]</scope>
    <source>
        <strain evidence="5">DSM 15282</strain>
    </source>
</reference>
<dbReference type="PANTHER" id="PTHR12304">
    <property type="entry name" value="INOSINE-URIDINE PREFERRING NUCLEOSIDE HYDROLASE"/>
    <property type="match status" value="1"/>
</dbReference>
<dbReference type="AlphaFoldDB" id="A0A1I5HRY4"/>
<feature type="domain" description="Inosine/uridine-preferring nucleoside hydrolase" evidence="3">
    <location>
        <begin position="29"/>
        <end position="275"/>
    </location>
</feature>
<sequence length="312" mass="35333">MILQFLIPFFLLFQGFYSTTSQADKKVAVIIDADTANEIDDLYALVQAMASDKLDIRAITSAQFHTSPIATDTSVMESQIINERLAQLSNRTDIPLPVGANFPMTSPTEPQVSPASNFIIQEAKKMKNGQKLDLVILGPCTNVASAIVQDPSIIPLIRVHYLGIWHDPVANTFDKNEFNSRNDKVAVDVLFDTPNLDLTIMSATSSQHLKLAKTKADEELKGKSELGDYLIARWDNHKRWWTRNDPEKKTWIMWDLAIIQALINPEWSKVEEFTTPPENTQRIVKVHTSIDAQAMEDDFWKTMKTTFHQKSE</sequence>
<dbReference type="GO" id="GO:0006152">
    <property type="term" value="P:purine nucleoside catabolic process"/>
    <property type="evidence" value="ECO:0007669"/>
    <property type="project" value="TreeGrafter"/>
</dbReference>
<dbReference type="STRING" id="226506.SAMN04488519_107214"/>
<accession>A0A1I5HRY4</accession>
<keyword evidence="2" id="KW-0326">Glycosidase</keyword>
<dbReference type="RefSeq" id="WP_091654648.1">
    <property type="nucleotide sequence ID" value="NZ_FOVW01000007.1"/>
</dbReference>
<dbReference type="Gene3D" id="3.90.245.10">
    <property type="entry name" value="Ribonucleoside hydrolase-like"/>
    <property type="match status" value="1"/>
</dbReference>